<dbReference type="Pfam" id="PF21146">
    <property type="entry name" value="ICAM1_3_5_D2"/>
    <property type="match status" value="1"/>
</dbReference>
<dbReference type="FunFam" id="2.60.40.10:FF:000648">
    <property type="entry name" value="Intercellular adhesion molecule 1"/>
    <property type="match status" value="1"/>
</dbReference>
<evidence type="ECO:0000313" key="20">
    <source>
        <dbReference type="Proteomes" id="UP000694381"/>
    </source>
</evidence>
<keyword evidence="20" id="KW-1185">Reference proteome</keyword>
<dbReference type="FunFam" id="2.60.40.10:FF:000459">
    <property type="entry name" value="Intercellular adhesion molecule 1"/>
    <property type="match status" value="1"/>
</dbReference>
<evidence type="ECO:0000256" key="12">
    <source>
        <dbReference type="ARBA" id="ARBA00023319"/>
    </source>
</evidence>
<gene>
    <name evidence="19" type="primary">Icam1</name>
</gene>
<feature type="transmembrane region" description="Helical" evidence="16">
    <location>
        <begin position="501"/>
        <end position="523"/>
    </location>
</feature>
<dbReference type="GO" id="GO:0071333">
    <property type="term" value="P:cellular response to glucose stimulus"/>
    <property type="evidence" value="ECO:0007669"/>
    <property type="project" value="Ensembl"/>
</dbReference>
<dbReference type="GO" id="GO:0002693">
    <property type="term" value="P:positive regulation of cellular extravasation"/>
    <property type="evidence" value="ECO:0007669"/>
    <property type="project" value="Ensembl"/>
</dbReference>
<comment type="similarity">
    <text evidence="2">Belongs to the immunoglobulin superfamily. ICAM family.</text>
</comment>
<dbReference type="InterPro" id="IPR047012">
    <property type="entry name" value="ICAM_VCAM"/>
</dbReference>
<dbReference type="GO" id="GO:1900027">
    <property type="term" value="P:regulation of ruffle assembly"/>
    <property type="evidence" value="ECO:0007669"/>
    <property type="project" value="Ensembl"/>
</dbReference>
<dbReference type="GO" id="GO:0007159">
    <property type="term" value="P:leukocyte cell-cell adhesion"/>
    <property type="evidence" value="ECO:0007669"/>
    <property type="project" value="Ensembl"/>
</dbReference>
<dbReference type="InterPro" id="IPR036179">
    <property type="entry name" value="Ig-like_dom_sf"/>
</dbReference>
<dbReference type="GO" id="GO:1902042">
    <property type="term" value="P:negative regulation of extrinsic apoptotic signaling pathway via death domain receptors"/>
    <property type="evidence" value="ECO:0007669"/>
    <property type="project" value="Ensembl"/>
</dbReference>
<dbReference type="Ensembl" id="ENSNGAT00000017793.1">
    <property type="protein sequence ID" value="ENSNGAP00000012237.1"/>
    <property type="gene ID" value="ENSNGAG00000014166.1"/>
</dbReference>
<dbReference type="GO" id="GO:0001772">
    <property type="term" value="C:immunological synapse"/>
    <property type="evidence" value="ECO:0007669"/>
    <property type="project" value="Ensembl"/>
</dbReference>
<feature type="domain" description="Immunoglobulin" evidence="18">
    <location>
        <begin position="119"/>
        <end position="204"/>
    </location>
</feature>
<evidence type="ECO:0000256" key="17">
    <source>
        <dbReference type="SAM" id="SignalP"/>
    </source>
</evidence>
<evidence type="ECO:0000313" key="19">
    <source>
        <dbReference type="Ensembl" id="ENSNGAP00000012237.1"/>
    </source>
</evidence>
<evidence type="ECO:0000256" key="11">
    <source>
        <dbReference type="ARBA" id="ARBA00023180"/>
    </source>
</evidence>
<evidence type="ECO:0000256" key="3">
    <source>
        <dbReference type="ARBA" id="ARBA00022692"/>
    </source>
</evidence>
<dbReference type="InterPro" id="IPR003988">
    <property type="entry name" value="ICAM"/>
</dbReference>
<dbReference type="InterPro" id="IPR013783">
    <property type="entry name" value="Ig-like_fold"/>
</dbReference>
<keyword evidence="8 16" id="KW-1133">Transmembrane helix</keyword>
<evidence type="ECO:0000256" key="13">
    <source>
        <dbReference type="ARBA" id="ARBA00037418"/>
    </source>
</evidence>
<dbReference type="SMART" id="SM00409">
    <property type="entry name" value="IG"/>
    <property type="match status" value="3"/>
</dbReference>
<dbReference type="PANTHER" id="PTHR13771">
    <property type="entry name" value="INTERCELLULAR ADHESION MOLECULE"/>
    <property type="match status" value="1"/>
</dbReference>
<dbReference type="FunFam" id="2.60.40.10:FF:000194">
    <property type="entry name" value="Intercellular adhesion molecule 1"/>
    <property type="match status" value="1"/>
</dbReference>
<keyword evidence="10" id="KW-1015">Disulfide bond</keyword>
<feature type="signal peptide" evidence="17">
    <location>
        <begin position="1"/>
        <end position="27"/>
    </location>
</feature>
<protein>
    <recommendedName>
        <fullName evidence="15">Intercellular adhesion molecule 1</fullName>
    </recommendedName>
</protein>
<feature type="domain" description="Immunoglobulin" evidence="18">
    <location>
        <begin position="422"/>
        <end position="494"/>
    </location>
</feature>
<keyword evidence="9 16" id="KW-0472">Membrane</keyword>
<feature type="domain" description="Immunoglobulin" evidence="18">
    <location>
        <begin position="319"/>
        <end position="411"/>
    </location>
</feature>
<keyword evidence="5" id="KW-0677">Repeat</keyword>
<accession>A0A8C6R263</accession>
<comment type="function">
    <text evidence="13">ICAM proteins are ligands for the leukocyte adhesion protein LFA-1 (integrin alpha-L/beta-2). During leukocyte trans-endothelial migration, ICAM1 engagement promotes the assembly of endothelial apical cups through ARHGEF26/SGEF and RHOG activation.</text>
</comment>
<feature type="chain" id="PRO_5034617395" description="Intercellular adhesion molecule 1" evidence="17">
    <location>
        <begin position="28"/>
        <end position="552"/>
    </location>
</feature>
<proteinExistence type="inferred from homology"/>
<dbReference type="GO" id="GO:0033627">
    <property type="term" value="P:cell adhesion mediated by integrin"/>
    <property type="evidence" value="ECO:0007669"/>
    <property type="project" value="Ensembl"/>
</dbReference>
<dbReference type="GO" id="GO:0072683">
    <property type="term" value="P:T cell extravasation"/>
    <property type="evidence" value="ECO:0007669"/>
    <property type="project" value="Ensembl"/>
</dbReference>
<evidence type="ECO:0000256" key="14">
    <source>
        <dbReference type="ARBA" id="ARBA00038746"/>
    </source>
</evidence>
<sequence length="552" mass="60761">MAPTRTRSLLPLLLALATVLMSGPGDAQISIFPKEAFLQRGTSLQVNCSTSCNQTFTLGLETKLPKTELASGHNWKLFELTDIEEDSRPLCFENCGTIQASASAYVTVYSFPESVELDPLPSWQPVGKNLTLRCQVHGGVPRAQLTAVLLRGEVELSRQPVTGNPRDLTEITVTVLASRDDHQANFSCRTELDLRRQGVALFQNISESRQLQTFELPVTLPKLDTPVILEVGTQHLVLCSLQGLFPASEAQVHLEVGGQRLNPTTTGSRDLVSATAPLEVTAELEGTQQLRCVVELAEQTLEAQETLSIYSFPAPTLTLSEPEVSEGGPVTVKCEAHGRSLVVMLTSAPAGPRSREIQLTLNASSRLPSPEIQFTLNASAEDHKRRFFCSAALKVAGQVLYKNLTMELHVLYGPRLDESDCLGNWTWPERSQQTLKCQAWGNPFPKLTCIRETDGALLPIGLVKTVKREMNGTYMCHAVNSQGNVTRAVFLTVLYHHQNNLVIIILVTLAAILVPMATAIYLYNRQRKIKIYKLQKAQEETAMKLKTQATPP</sequence>
<evidence type="ECO:0000256" key="8">
    <source>
        <dbReference type="ARBA" id="ARBA00022989"/>
    </source>
</evidence>
<dbReference type="InterPro" id="IPR048679">
    <property type="entry name" value="ICAM1_3_5_D2"/>
</dbReference>
<keyword evidence="12" id="KW-0393">Immunoglobulin domain</keyword>
<evidence type="ECO:0000256" key="16">
    <source>
        <dbReference type="SAM" id="Phobius"/>
    </source>
</evidence>
<evidence type="ECO:0000256" key="7">
    <source>
        <dbReference type="ARBA" id="ARBA00022889"/>
    </source>
</evidence>
<dbReference type="GO" id="GO:0046813">
    <property type="term" value="P:receptor-mediated virion attachment to host cell"/>
    <property type="evidence" value="ECO:0007669"/>
    <property type="project" value="Ensembl"/>
</dbReference>
<dbReference type="SUPFAM" id="SSF48726">
    <property type="entry name" value="Immunoglobulin"/>
    <property type="match status" value="5"/>
</dbReference>
<evidence type="ECO:0000256" key="6">
    <source>
        <dbReference type="ARBA" id="ARBA00022843"/>
    </source>
</evidence>
<dbReference type="InterPro" id="IPR003599">
    <property type="entry name" value="Ig_sub"/>
</dbReference>
<dbReference type="FunFam" id="2.60.40.10:FF:000338">
    <property type="entry name" value="intercellular adhesion molecule 5"/>
    <property type="match status" value="1"/>
</dbReference>
<dbReference type="GO" id="GO:0045121">
    <property type="term" value="C:membrane raft"/>
    <property type="evidence" value="ECO:0007669"/>
    <property type="project" value="Ensembl"/>
</dbReference>
<dbReference type="Gene3D" id="2.60.40.10">
    <property type="entry name" value="Immunoglobulins"/>
    <property type="match status" value="5"/>
</dbReference>
<name>A0A8C6R263_NANGA</name>
<dbReference type="PRINTS" id="PR01472">
    <property type="entry name" value="ICAMVCAM1"/>
</dbReference>
<keyword evidence="7" id="KW-0130">Cell adhesion</keyword>
<evidence type="ECO:0000256" key="1">
    <source>
        <dbReference type="ARBA" id="ARBA00004479"/>
    </source>
</evidence>
<keyword evidence="3 16" id="KW-0812">Transmembrane</keyword>
<keyword evidence="6" id="KW-0832">Ubl conjugation</keyword>
<dbReference type="GO" id="GO:0070374">
    <property type="term" value="P:positive regulation of ERK1 and ERK2 cascade"/>
    <property type="evidence" value="ECO:0007669"/>
    <property type="project" value="Ensembl"/>
</dbReference>
<reference evidence="19" key="1">
    <citation type="submission" date="2025-08" db="UniProtKB">
        <authorList>
            <consortium name="Ensembl"/>
        </authorList>
    </citation>
    <scope>IDENTIFICATION</scope>
</reference>
<dbReference type="InterPro" id="IPR013768">
    <property type="entry name" value="ICAM_N"/>
</dbReference>
<evidence type="ECO:0000256" key="9">
    <source>
        <dbReference type="ARBA" id="ARBA00023136"/>
    </source>
</evidence>
<dbReference type="GO" id="GO:0009897">
    <property type="term" value="C:external side of plasma membrane"/>
    <property type="evidence" value="ECO:0007669"/>
    <property type="project" value="Ensembl"/>
</dbReference>
<dbReference type="Pfam" id="PF03921">
    <property type="entry name" value="ICAM_N"/>
    <property type="match status" value="1"/>
</dbReference>
<dbReference type="GO" id="GO:0002291">
    <property type="term" value="P:T cell activation via T cell receptor contact with antigen bound to MHC molecule on antigen presenting cell"/>
    <property type="evidence" value="ECO:0007669"/>
    <property type="project" value="Ensembl"/>
</dbReference>
<evidence type="ECO:0000256" key="15">
    <source>
        <dbReference type="ARBA" id="ARBA00040566"/>
    </source>
</evidence>
<keyword evidence="4 17" id="KW-0732">Signal</keyword>
<dbReference type="GO" id="GO:0005178">
    <property type="term" value="F:integrin binding"/>
    <property type="evidence" value="ECO:0007669"/>
    <property type="project" value="Ensembl"/>
</dbReference>
<organism evidence="19 20">
    <name type="scientific">Nannospalax galili</name>
    <name type="common">Northern Israeli blind subterranean mole rat</name>
    <name type="synonym">Spalax galili</name>
    <dbReference type="NCBI Taxonomy" id="1026970"/>
    <lineage>
        <taxon>Eukaryota</taxon>
        <taxon>Metazoa</taxon>
        <taxon>Chordata</taxon>
        <taxon>Craniata</taxon>
        <taxon>Vertebrata</taxon>
        <taxon>Euteleostomi</taxon>
        <taxon>Mammalia</taxon>
        <taxon>Eutheria</taxon>
        <taxon>Euarchontoglires</taxon>
        <taxon>Glires</taxon>
        <taxon>Rodentia</taxon>
        <taxon>Myomorpha</taxon>
        <taxon>Muroidea</taxon>
        <taxon>Spalacidae</taxon>
        <taxon>Spalacinae</taxon>
        <taxon>Nannospalax</taxon>
    </lineage>
</organism>
<dbReference type="GO" id="GO:0002457">
    <property type="term" value="P:T cell antigen processing and presentation"/>
    <property type="evidence" value="ECO:0007669"/>
    <property type="project" value="Ensembl"/>
</dbReference>
<evidence type="ECO:0000259" key="18">
    <source>
        <dbReference type="SMART" id="SM00409"/>
    </source>
</evidence>
<dbReference type="GO" id="GO:1904646">
    <property type="term" value="P:cellular response to amyloid-beta"/>
    <property type="evidence" value="ECO:0007669"/>
    <property type="project" value="Ensembl"/>
</dbReference>
<dbReference type="GeneTree" id="ENSGT00940000162311"/>
<dbReference type="OMA" id="NLTVYWF"/>
<comment type="subunit">
    <text evidence="14">Homodimer. Interacts with MUC1 and promotes cell aggregation in epithelial cells. Interacts with ARHGEF26/SGEF. Interacts (on T cell side) with CD81, CD247 and CD9 at immunological synapses between antigen-presenting cells and T cells.</text>
</comment>
<dbReference type="Proteomes" id="UP000694381">
    <property type="component" value="Unassembled WGS sequence"/>
</dbReference>
<evidence type="ECO:0000256" key="2">
    <source>
        <dbReference type="ARBA" id="ARBA00005925"/>
    </source>
</evidence>
<dbReference type="InterPro" id="IPR003987">
    <property type="entry name" value="ICAM_VCAM_N"/>
</dbReference>
<reference evidence="19" key="2">
    <citation type="submission" date="2025-09" db="UniProtKB">
        <authorList>
            <consortium name="Ensembl"/>
        </authorList>
    </citation>
    <scope>IDENTIFICATION</scope>
</reference>
<evidence type="ECO:0000256" key="10">
    <source>
        <dbReference type="ARBA" id="ARBA00023157"/>
    </source>
</evidence>
<keyword evidence="11" id="KW-0325">Glycoprotein</keyword>
<dbReference type="PANTHER" id="PTHR13771:SF18">
    <property type="entry name" value="INTERCELLULAR ADHESION MOLECULE 1"/>
    <property type="match status" value="1"/>
</dbReference>
<dbReference type="AlphaFoldDB" id="A0A8C6R263"/>
<dbReference type="FunFam" id="2.60.40.10:FF:000641">
    <property type="entry name" value="Intercellular adhesion molecule 1"/>
    <property type="match status" value="1"/>
</dbReference>
<dbReference type="PRINTS" id="PR01473">
    <property type="entry name" value="ICAM"/>
</dbReference>
<dbReference type="GO" id="GO:0022614">
    <property type="term" value="P:membrane to membrane docking"/>
    <property type="evidence" value="ECO:0007669"/>
    <property type="project" value="Ensembl"/>
</dbReference>
<dbReference type="GO" id="GO:1990830">
    <property type="term" value="P:cellular response to leukemia inhibitory factor"/>
    <property type="evidence" value="ECO:0007669"/>
    <property type="project" value="Ensembl"/>
</dbReference>
<dbReference type="GO" id="GO:0061028">
    <property type="term" value="P:establishment of endothelial barrier"/>
    <property type="evidence" value="ECO:0007669"/>
    <property type="project" value="Ensembl"/>
</dbReference>
<comment type="subcellular location">
    <subcellularLocation>
        <location evidence="1">Membrane</location>
        <topology evidence="1">Single-pass type I membrane protein</topology>
    </subcellularLocation>
</comment>
<dbReference type="GO" id="GO:0070062">
    <property type="term" value="C:extracellular exosome"/>
    <property type="evidence" value="ECO:0007669"/>
    <property type="project" value="Ensembl"/>
</dbReference>
<dbReference type="GO" id="GO:2000352">
    <property type="term" value="P:negative regulation of endothelial cell apoptotic process"/>
    <property type="evidence" value="ECO:0007669"/>
    <property type="project" value="Ensembl"/>
</dbReference>
<evidence type="ECO:0000256" key="4">
    <source>
        <dbReference type="ARBA" id="ARBA00022729"/>
    </source>
</evidence>
<evidence type="ECO:0000256" key="5">
    <source>
        <dbReference type="ARBA" id="ARBA00022737"/>
    </source>
</evidence>